<keyword evidence="2" id="KW-1003">Cell membrane</keyword>
<dbReference type="Proteomes" id="UP000581206">
    <property type="component" value="Unassembled WGS sequence"/>
</dbReference>
<dbReference type="GO" id="GO:0005886">
    <property type="term" value="C:plasma membrane"/>
    <property type="evidence" value="ECO:0007669"/>
    <property type="project" value="UniProtKB-SubCell"/>
</dbReference>
<evidence type="ECO:0000256" key="5">
    <source>
        <dbReference type="ARBA" id="ARBA00023136"/>
    </source>
</evidence>
<dbReference type="InterPro" id="IPR022791">
    <property type="entry name" value="L-PG_synthase/AglD"/>
</dbReference>
<feature type="transmembrane region" description="Helical" evidence="6">
    <location>
        <begin position="47"/>
        <end position="70"/>
    </location>
</feature>
<dbReference type="EMBL" id="JAAXOX010000003">
    <property type="protein sequence ID" value="NKY22530.1"/>
    <property type="molecule type" value="Genomic_DNA"/>
</dbReference>
<proteinExistence type="predicted"/>
<keyword evidence="4 6" id="KW-1133">Transmembrane helix</keyword>
<gene>
    <name evidence="7" type="ORF">HGA03_07590</name>
</gene>
<keyword evidence="3 6" id="KW-0812">Transmembrane</keyword>
<dbReference type="Pfam" id="PF03706">
    <property type="entry name" value="LPG_synthase_TM"/>
    <property type="match status" value="1"/>
</dbReference>
<evidence type="ECO:0000313" key="7">
    <source>
        <dbReference type="EMBL" id="NKY22530.1"/>
    </source>
</evidence>
<name>A0A7X6KUW2_9CELL</name>
<comment type="caution">
    <text evidence="7">The sequence shown here is derived from an EMBL/GenBank/DDBJ whole genome shotgun (WGS) entry which is preliminary data.</text>
</comment>
<protein>
    <submittedName>
        <fullName evidence="7">Flippase-like domain-containing protein</fullName>
    </submittedName>
</protein>
<organism evidence="7 8">
    <name type="scientific">Cellulomonas denverensis</name>
    <dbReference type="NCBI Taxonomy" id="264297"/>
    <lineage>
        <taxon>Bacteria</taxon>
        <taxon>Bacillati</taxon>
        <taxon>Actinomycetota</taxon>
        <taxon>Actinomycetes</taxon>
        <taxon>Micrococcales</taxon>
        <taxon>Cellulomonadaceae</taxon>
        <taxon>Cellulomonas</taxon>
    </lineage>
</organism>
<comment type="subcellular location">
    <subcellularLocation>
        <location evidence="1">Cell membrane</location>
        <topology evidence="1">Multi-pass membrane protein</topology>
    </subcellularLocation>
</comment>
<evidence type="ECO:0000313" key="8">
    <source>
        <dbReference type="Proteomes" id="UP000581206"/>
    </source>
</evidence>
<evidence type="ECO:0000256" key="2">
    <source>
        <dbReference type="ARBA" id="ARBA00022475"/>
    </source>
</evidence>
<evidence type="ECO:0000256" key="6">
    <source>
        <dbReference type="SAM" id="Phobius"/>
    </source>
</evidence>
<feature type="transmembrane region" description="Helical" evidence="6">
    <location>
        <begin position="157"/>
        <end position="182"/>
    </location>
</feature>
<feature type="transmembrane region" description="Helical" evidence="6">
    <location>
        <begin position="12"/>
        <end position="35"/>
    </location>
</feature>
<feature type="transmembrane region" description="Helical" evidence="6">
    <location>
        <begin position="123"/>
        <end position="145"/>
    </location>
</feature>
<keyword evidence="8" id="KW-1185">Reference proteome</keyword>
<reference evidence="7 8" key="1">
    <citation type="submission" date="2020-04" db="EMBL/GenBank/DDBJ databases">
        <title>MicrobeNet Type strains.</title>
        <authorList>
            <person name="Nicholson A.C."/>
        </authorList>
    </citation>
    <scope>NUCLEOTIDE SEQUENCE [LARGE SCALE GENOMIC DNA]</scope>
    <source>
        <strain evidence="7 8">ATCC BAA-788</strain>
    </source>
</reference>
<evidence type="ECO:0000256" key="1">
    <source>
        <dbReference type="ARBA" id="ARBA00004651"/>
    </source>
</evidence>
<dbReference type="AlphaFoldDB" id="A0A7X6KUW2"/>
<dbReference type="RefSeq" id="WP_168629656.1">
    <property type="nucleotide sequence ID" value="NZ_BONL01000004.1"/>
</dbReference>
<evidence type="ECO:0000256" key="3">
    <source>
        <dbReference type="ARBA" id="ARBA00022692"/>
    </source>
</evidence>
<keyword evidence="5 6" id="KW-0472">Membrane</keyword>
<accession>A0A7X6KUW2</accession>
<evidence type="ECO:0000256" key="4">
    <source>
        <dbReference type="ARBA" id="ARBA00022989"/>
    </source>
</evidence>
<feature type="transmembrane region" description="Helical" evidence="6">
    <location>
        <begin position="203"/>
        <end position="222"/>
    </location>
</feature>
<feature type="transmembrane region" description="Helical" evidence="6">
    <location>
        <begin position="234"/>
        <end position="257"/>
    </location>
</feature>
<sequence length="327" mass="34183">MPSMPRPTGRAMLGRVLRVVALLVVAVFAIVFLVQEWDGFVAGLSELNPWAVVGAVVAIMAGLICAMLSWRAVLEGMGSPLPVRASARVYFLGQLGKYVPGSVWPIVAQAELSKAYRVPRARAAVGALTQTVIGLVVGVCVAGVTLSVSSPDVFATYWWLLLVAVAGVIGLLPPVLNRLVALALKLTRRSPADPMTAASIGKAAAWCLGMWLFFGIHLWLLATGVSAPGDHQLFLLSTGAYALAWVVGFVIIILPAGAGAREAALVLALGSALSRENALMLAVVSRVLMLAGDALGAGVAVLAERQRLKRHPELAADAADQDTADQV</sequence>